<dbReference type="Proteomes" id="UP000019402">
    <property type="component" value="Unassembled WGS sequence"/>
</dbReference>
<proteinExistence type="predicted"/>
<protein>
    <submittedName>
        <fullName evidence="6">Outer membrane cobalamin receptor protein</fullName>
    </submittedName>
</protein>
<evidence type="ECO:0000256" key="3">
    <source>
        <dbReference type="ARBA" id="ARBA00023237"/>
    </source>
</evidence>
<comment type="subcellular location">
    <subcellularLocation>
        <location evidence="1">Cell outer membrane</location>
    </subcellularLocation>
</comment>
<reference evidence="6 7" key="1">
    <citation type="journal article" date="2014" name="Genome Announc.">
        <title>Draft Genome Sequence of Cytophaga fermentans JCM 21142T, a Facultative Anaerobe Isolated from Marine Mud.</title>
        <authorList>
            <person name="Starns D."/>
            <person name="Oshima K."/>
            <person name="Suda W."/>
            <person name="Iino T."/>
            <person name="Yuki M."/>
            <person name="Inoue J."/>
            <person name="Kitamura K."/>
            <person name="Iida T."/>
            <person name="Darby A."/>
            <person name="Hattori M."/>
            <person name="Ohkuma M."/>
        </authorList>
    </citation>
    <scope>NUCLEOTIDE SEQUENCE [LARGE SCALE GENOMIC DNA]</scope>
    <source>
        <strain evidence="6 7">JCM 21142</strain>
    </source>
</reference>
<gene>
    <name evidence="6" type="ORF">JCM21142_72554</name>
</gene>
<evidence type="ECO:0000256" key="2">
    <source>
        <dbReference type="ARBA" id="ARBA00023136"/>
    </source>
</evidence>
<sequence>MNRSVTILFLFFCSLSLMAQINGFVVDTGRKPIESVHVQNVNTGQGVITDSLGFFSIGADVGEVLEFQHLNYSSFYIRISSLSIDTLILQKKDFSIEEVNVVSPNHPEYALANETNIKRVPSFLGEPDVIQYLGTLPGVTSLGMLDAGIYVRGGNSSQNAYLVNGNPVADPQHIAGLLSTFDPYILNHSKFYKSGFPSEYNGYLASYIDMKPMAYLAEAYNAELSLGLLSSSVKLKIKPDRKKKTLLGVSFRQSYFQLLAEAYNRDKESNEQLPSYSFNDLTLSYDFSLSERWKLTFFSLMTTDHLPMDFGEEFDYGLGWSTFSNSIQLAGELNKRVKAVVSVGYNRYKSDVAIHSEVNSSNINKTRQLNLSAQLSQSVTSNFDICYGFKTTMKQYDYNQEVENASENYFSNNLLHTYTEGRLKMKQSSLLIMGMNATTHLNNGYQVFLSPRFKFAYNKYRWSAWMDYSQTLQFEERMNMFTVQSPVDIWLPIKDCSPSKSDQLSLGGQLRLSTSTRIHLGVFYKYLHEVKEFETFNRVDLSESIDKMISGTGTSKGGELDFIYNSDKLYARVNYTLSHVKTRFEAINNGVYFDPPYDVRHNVLFNTSFKVMNSVRFNLLWTFKSGVTATIPTGVAIAKDIGGEGAEFIPIYEERYNYRMPSTHRMDINFEYKKKTKGHLLRLNVGAYNIYNQQNPSFVFVEAESEDDSFVRFKLNSNVVFPFMPYFTVTYGFGGT</sequence>
<organism evidence="6 7">
    <name type="scientific">Saccharicrinis fermentans DSM 9555 = JCM 21142</name>
    <dbReference type="NCBI Taxonomy" id="869213"/>
    <lineage>
        <taxon>Bacteria</taxon>
        <taxon>Pseudomonadati</taxon>
        <taxon>Bacteroidota</taxon>
        <taxon>Bacteroidia</taxon>
        <taxon>Marinilabiliales</taxon>
        <taxon>Marinilabiliaceae</taxon>
        <taxon>Saccharicrinis</taxon>
    </lineage>
</organism>
<comment type="caution">
    <text evidence="6">The sequence shown here is derived from an EMBL/GenBank/DDBJ whole genome shotgun (WGS) entry which is preliminary data.</text>
</comment>
<dbReference type="SUPFAM" id="SSF56935">
    <property type="entry name" value="Porins"/>
    <property type="match status" value="1"/>
</dbReference>
<keyword evidence="6" id="KW-0675">Receptor</keyword>
<dbReference type="InterPro" id="IPR036942">
    <property type="entry name" value="Beta-barrel_TonB_sf"/>
</dbReference>
<dbReference type="Pfam" id="PF07715">
    <property type="entry name" value="Plug"/>
    <property type="match status" value="1"/>
</dbReference>
<dbReference type="InterPro" id="IPR012910">
    <property type="entry name" value="Plug_dom"/>
</dbReference>
<dbReference type="GO" id="GO:0009279">
    <property type="term" value="C:cell outer membrane"/>
    <property type="evidence" value="ECO:0007669"/>
    <property type="project" value="UniProtKB-SubCell"/>
</dbReference>
<keyword evidence="7" id="KW-1185">Reference proteome</keyword>
<evidence type="ECO:0000256" key="4">
    <source>
        <dbReference type="SAM" id="SignalP"/>
    </source>
</evidence>
<feature type="domain" description="TonB-dependent receptor plug" evidence="5">
    <location>
        <begin position="128"/>
        <end position="200"/>
    </location>
</feature>
<name>W7YHE8_9BACT</name>
<dbReference type="AlphaFoldDB" id="W7YHE8"/>
<dbReference type="SUPFAM" id="SSF49464">
    <property type="entry name" value="Carboxypeptidase regulatory domain-like"/>
    <property type="match status" value="1"/>
</dbReference>
<evidence type="ECO:0000313" key="6">
    <source>
        <dbReference type="EMBL" id="GAF03866.1"/>
    </source>
</evidence>
<dbReference type="InterPro" id="IPR008969">
    <property type="entry name" value="CarboxyPept-like_regulatory"/>
</dbReference>
<accession>W7YHE8</accession>
<evidence type="ECO:0000313" key="7">
    <source>
        <dbReference type="Proteomes" id="UP000019402"/>
    </source>
</evidence>
<keyword evidence="3" id="KW-0998">Cell outer membrane</keyword>
<dbReference type="eggNOG" id="COG4771">
    <property type="taxonomic scope" value="Bacteria"/>
</dbReference>
<keyword evidence="2" id="KW-0472">Membrane</keyword>
<dbReference type="Gene3D" id="2.40.170.20">
    <property type="entry name" value="TonB-dependent receptor, beta-barrel domain"/>
    <property type="match status" value="1"/>
</dbReference>
<dbReference type="EMBL" id="BAMD01000032">
    <property type="protein sequence ID" value="GAF03866.1"/>
    <property type="molecule type" value="Genomic_DNA"/>
</dbReference>
<keyword evidence="4" id="KW-0732">Signal</keyword>
<feature type="signal peptide" evidence="4">
    <location>
        <begin position="1"/>
        <end position="19"/>
    </location>
</feature>
<evidence type="ECO:0000259" key="5">
    <source>
        <dbReference type="Pfam" id="PF07715"/>
    </source>
</evidence>
<feature type="chain" id="PRO_5004904279" evidence="4">
    <location>
        <begin position="20"/>
        <end position="736"/>
    </location>
</feature>
<dbReference type="STRING" id="869213.GCA_000517085_02287"/>
<evidence type="ECO:0000256" key="1">
    <source>
        <dbReference type="ARBA" id="ARBA00004442"/>
    </source>
</evidence>